<keyword evidence="1" id="KW-1133">Transmembrane helix</keyword>
<keyword evidence="1" id="KW-0472">Membrane</keyword>
<evidence type="ECO:0000313" key="2">
    <source>
        <dbReference type="EMBL" id="ANC32089.1"/>
    </source>
</evidence>
<dbReference type="STRING" id="1300344.I598_2555"/>
<dbReference type="KEGG" id="ido:I598_2555"/>
<sequence length="246" mass="25823">MPFTPAHAAVVLPLRRLGLPLSALVAGATVPDLPMFLPGRPGYDVTHSLWAVLTLDVLLASVAVWLWFALVRDAYADVTPWVRDRVPARARLTSRQWTLVPVAAALGALTHVVWDSATHEGRWIATHVPWLASEHAGIAGAQWAQWASGVLGLLVVATYTVRWIAREPVAPRASRVARPLLWFLVAPAVAVVAGAVALAGADDLHHGAVAAAVAGVQGLVLAAAVTGACWHGAVARAREARPAGVA</sequence>
<keyword evidence="1" id="KW-0812">Transmembrane</keyword>
<dbReference type="EMBL" id="CP014209">
    <property type="protein sequence ID" value="ANC32089.1"/>
    <property type="molecule type" value="Genomic_DNA"/>
</dbReference>
<name>A0A168FLM4_9MICO</name>
<protein>
    <recommendedName>
        <fullName evidence="4">DUF4184 domain-containing protein</fullName>
    </recommendedName>
</protein>
<feature type="transmembrane region" description="Helical" evidence="1">
    <location>
        <begin position="181"/>
        <end position="201"/>
    </location>
</feature>
<feature type="transmembrane region" description="Helical" evidence="1">
    <location>
        <begin position="51"/>
        <end position="75"/>
    </location>
</feature>
<gene>
    <name evidence="2" type="ORF">I598_2555</name>
</gene>
<dbReference type="AlphaFoldDB" id="A0A168FLM4"/>
<evidence type="ECO:0000313" key="3">
    <source>
        <dbReference type="Proteomes" id="UP000076794"/>
    </source>
</evidence>
<evidence type="ECO:0008006" key="4">
    <source>
        <dbReference type="Google" id="ProtNLM"/>
    </source>
</evidence>
<keyword evidence="3" id="KW-1185">Reference proteome</keyword>
<proteinExistence type="predicted"/>
<dbReference type="PATRIC" id="fig|1300344.3.peg.2566"/>
<feature type="transmembrane region" description="Helical" evidence="1">
    <location>
        <begin position="143"/>
        <end position="161"/>
    </location>
</feature>
<reference evidence="2 3" key="1">
    <citation type="submission" date="2016-01" db="EMBL/GenBank/DDBJ databases">
        <title>Complete genome sequence of a soil Actinobacterium, Isoptericola dokdonensis DS-3.</title>
        <authorList>
            <person name="Kwon S.-K."/>
            <person name="Kim J.F."/>
        </authorList>
    </citation>
    <scope>NUCLEOTIDE SEQUENCE [LARGE SCALE GENOMIC DNA]</scope>
    <source>
        <strain evidence="2 3">DS-3</strain>
    </source>
</reference>
<dbReference type="RefSeq" id="WP_068203271.1">
    <property type="nucleotide sequence ID" value="NZ_CP014209.1"/>
</dbReference>
<dbReference type="OrthoDB" id="9766267at2"/>
<dbReference type="Proteomes" id="UP000076794">
    <property type="component" value="Chromosome"/>
</dbReference>
<dbReference type="Pfam" id="PF13803">
    <property type="entry name" value="DUF4184"/>
    <property type="match status" value="1"/>
</dbReference>
<organism evidence="2 3">
    <name type="scientific">Isoptericola dokdonensis DS-3</name>
    <dbReference type="NCBI Taxonomy" id="1300344"/>
    <lineage>
        <taxon>Bacteria</taxon>
        <taxon>Bacillati</taxon>
        <taxon>Actinomycetota</taxon>
        <taxon>Actinomycetes</taxon>
        <taxon>Micrococcales</taxon>
        <taxon>Promicromonosporaceae</taxon>
        <taxon>Isoptericola</taxon>
    </lineage>
</organism>
<evidence type="ECO:0000256" key="1">
    <source>
        <dbReference type="SAM" id="Phobius"/>
    </source>
</evidence>
<feature type="transmembrane region" description="Helical" evidence="1">
    <location>
        <begin position="96"/>
        <end position="114"/>
    </location>
</feature>
<accession>A0A168FLM4</accession>
<feature type="transmembrane region" description="Helical" evidence="1">
    <location>
        <begin position="207"/>
        <end position="230"/>
    </location>
</feature>
<dbReference type="InterPro" id="IPR025238">
    <property type="entry name" value="DUF4184"/>
</dbReference>